<comment type="subcellular location">
    <subcellularLocation>
        <location evidence="1">Membrane</location>
        <topology evidence="1">Multi-pass membrane protein</topology>
    </subcellularLocation>
</comment>
<dbReference type="AlphaFoldDB" id="A0A1I6H2U2"/>
<sequence>MSTAQAIFSSYRAPRVVARRFRDAGADEGTGLGWLFAACILFFIARLPDLARTSHLSDGEVPLFGLALGTFFGTMLLAPIFFYIVASLSHVIARFFGAQGSMTDARLAMFWGLLASAPLVLFQGLVAALIGPGPQAGLVALLSFLVFLWVWINSLIELERAR</sequence>
<keyword evidence="4 5" id="KW-0472">Membrane</keyword>
<evidence type="ECO:0000256" key="1">
    <source>
        <dbReference type="ARBA" id="ARBA00004141"/>
    </source>
</evidence>
<organism evidence="7 8">
    <name type="scientific">Litoreibacter janthinus</name>
    <dbReference type="NCBI Taxonomy" id="670154"/>
    <lineage>
        <taxon>Bacteria</taxon>
        <taxon>Pseudomonadati</taxon>
        <taxon>Pseudomonadota</taxon>
        <taxon>Alphaproteobacteria</taxon>
        <taxon>Rhodobacterales</taxon>
        <taxon>Roseobacteraceae</taxon>
        <taxon>Litoreibacter</taxon>
    </lineage>
</organism>
<evidence type="ECO:0000256" key="3">
    <source>
        <dbReference type="ARBA" id="ARBA00022989"/>
    </source>
</evidence>
<dbReference type="OrthoDB" id="7771437at2"/>
<accession>A0A1I6H2U2</accession>
<feature type="transmembrane region" description="Helical" evidence="5">
    <location>
        <begin position="107"/>
        <end position="130"/>
    </location>
</feature>
<name>A0A1I6H2U2_9RHOB</name>
<evidence type="ECO:0000256" key="2">
    <source>
        <dbReference type="ARBA" id="ARBA00022692"/>
    </source>
</evidence>
<evidence type="ECO:0000256" key="4">
    <source>
        <dbReference type="ARBA" id="ARBA00023136"/>
    </source>
</evidence>
<feature type="transmembrane region" description="Helical" evidence="5">
    <location>
        <begin position="63"/>
        <end position="86"/>
    </location>
</feature>
<dbReference type="Pfam" id="PF04893">
    <property type="entry name" value="Yip1"/>
    <property type="match status" value="1"/>
</dbReference>
<evidence type="ECO:0000313" key="8">
    <source>
        <dbReference type="Proteomes" id="UP000199658"/>
    </source>
</evidence>
<protein>
    <submittedName>
        <fullName evidence="7">Yip1 domain-containing protein</fullName>
    </submittedName>
</protein>
<proteinExistence type="predicted"/>
<keyword evidence="2 5" id="KW-0812">Transmembrane</keyword>
<dbReference type="RefSeq" id="WP_090217037.1">
    <property type="nucleotide sequence ID" value="NZ_FOYO01000001.1"/>
</dbReference>
<dbReference type="Proteomes" id="UP000199658">
    <property type="component" value="Unassembled WGS sequence"/>
</dbReference>
<feature type="domain" description="Yip1" evidence="6">
    <location>
        <begin position="10"/>
        <end position="155"/>
    </location>
</feature>
<dbReference type="InterPro" id="IPR006977">
    <property type="entry name" value="Yip1_dom"/>
</dbReference>
<evidence type="ECO:0000256" key="5">
    <source>
        <dbReference type="SAM" id="Phobius"/>
    </source>
</evidence>
<dbReference type="GO" id="GO:0016020">
    <property type="term" value="C:membrane"/>
    <property type="evidence" value="ECO:0007669"/>
    <property type="project" value="UniProtKB-SubCell"/>
</dbReference>
<keyword evidence="8" id="KW-1185">Reference proteome</keyword>
<evidence type="ECO:0000313" key="7">
    <source>
        <dbReference type="EMBL" id="SFR48647.1"/>
    </source>
</evidence>
<dbReference type="STRING" id="670154.SAMN04488002_2398"/>
<feature type="transmembrane region" description="Helical" evidence="5">
    <location>
        <begin position="29"/>
        <end position="48"/>
    </location>
</feature>
<reference evidence="8" key="1">
    <citation type="submission" date="2016-10" db="EMBL/GenBank/DDBJ databases">
        <authorList>
            <person name="Varghese N."/>
            <person name="Submissions S."/>
        </authorList>
    </citation>
    <scope>NUCLEOTIDE SEQUENCE [LARGE SCALE GENOMIC DNA]</scope>
    <source>
        <strain evidence="8">DSM 26921</strain>
    </source>
</reference>
<evidence type="ECO:0000259" key="6">
    <source>
        <dbReference type="Pfam" id="PF04893"/>
    </source>
</evidence>
<feature type="transmembrane region" description="Helical" evidence="5">
    <location>
        <begin position="136"/>
        <end position="156"/>
    </location>
</feature>
<keyword evidence="3 5" id="KW-1133">Transmembrane helix</keyword>
<gene>
    <name evidence="7" type="ORF">SAMN04488002_2398</name>
</gene>
<dbReference type="EMBL" id="FOYO01000001">
    <property type="protein sequence ID" value="SFR48647.1"/>
    <property type="molecule type" value="Genomic_DNA"/>
</dbReference>